<evidence type="ECO:0000313" key="3">
    <source>
        <dbReference type="Proteomes" id="UP000023351"/>
    </source>
</evidence>
<dbReference type="Proteomes" id="UP000023351">
    <property type="component" value="Unassembled WGS sequence"/>
</dbReference>
<evidence type="ECO:0000259" key="1">
    <source>
        <dbReference type="Pfam" id="PF07969"/>
    </source>
</evidence>
<organism evidence="2 3">
    <name type="scientific">Mycobacteroides abscessus subsp. bolletii 1513</name>
    <dbReference type="NCBI Taxonomy" id="1299321"/>
    <lineage>
        <taxon>Bacteria</taxon>
        <taxon>Bacillati</taxon>
        <taxon>Actinomycetota</taxon>
        <taxon>Actinomycetes</taxon>
        <taxon>Mycobacteriales</taxon>
        <taxon>Mycobacteriaceae</taxon>
        <taxon>Mycobacteroides</taxon>
        <taxon>Mycobacteroides abscessus</taxon>
    </lineage>
</organism>
<comment type="caution">
    <text evidence="2">The sequence shown here is derived from an EMBL/GenBank/DDBJ whole genome shotgun (WGS) entry which is preliminary data.</text>
</comment>
<dbReference type="PATRIC" id="fig|1299321.3.peg.2077"/>
<protein>
    <submittedName>
        <fullName evidence="2">Amidohydrolase family protein</fullName>
    </submittedName>
</protein>
<dbReference type="InterPro" id="IPR013108">
    <property type="entry name" value="Amidohydro_3"/>
</dbReference>
<dbReference type="AlphaFoldDB" id="X8DPR3"/>
<feature type="domain" description="Amidohydrolase 3" evidence="1">
    <location>
        <begin position="2"/>
        <end position="67"/>
    </location>
</feature>
<keyword evidence="2" id="KW-0378">Hydrolase</keyword>
<gene>
    <name evidence="2" type="ORF">I540_2152</name>
</gene>
<reference evidence="2 3" key="1">
    <citation type="submission" date="2013-12" db="EMBL/GenBank/DDBJ databases">
        <authorList>
            <person name="Zelazny A."/>
            <person name="Olivier K."/>
            <person name="Holland S."/>
            <person name="Lenaerts A."/>
            <person name="Ordway D."/>
            <person name="DeGroote M.A."/>
            <person name="Parker T."/>
            <person name="Sizemore C."/>
            <person name="Tallon L.J."/>
            <person name="Sadzewicz L.K."/>
            <person name="Sengamalay N."/>
            <person name="Fraser C.M."/>
            <person name="Hine E."/>
            <person name="Shefchek K.A."/>
            <person name="Das S.P."/>
            <person name="Tettelin H."/>
        </authorList>
    </citation>
    <scope>NUCLEOTIDE SEQUENCE [LARGE SCALE GENOMIC DNA]</scope>
    <source>
        <strain evidence="2 3">1513</strain>
    </source>
</reference>
<accession>X8DPR3</accession>
<evidence type="ECO:0000313" key="2">
    <source>
        <dbReference type="EMBL" id="EUA70369.1"/>
    </source>
</evidence>
<dbReference type="EMBL" id="JAOJ01000002">
    <property type="protein sequence ID" value="EUA70369.1"/>
    <property type="molecule type" value="Genomic_DNA"/>
</dbReference>
<proteinExistence type="predicted"/>
<name>X8DPR3_9MYCO</name>
<dbReference type="GO" id="GO:0016787">
    <property type="term" value="F:hydrolase activity"/>
    <property type="evidence" value="ECO:0007669"/>
    <property type="project" value="UniProtKB-KW"/>
</dbReference>
<sequence length="82" mass="8475">MIGDAAVTQVIDALGRVAERHGVPAVARCGHRLEHLEMVSAAQAGQLGRLGVIASVQPAFDALWAVQTACMPRGSARTGVLS</sequence>
<dbReference type="Gene3D" id="3.20.20.140">
    <property type="entry name" value="Metal-dependent hydrolases"/>
    <property type="match status" value="1"/>
</dbReference>
<dbReference type="Pfam" id="PF07969">
    <property type="entry name" value="Amidohydro_3"/>
    <property type="match status" value="1"/>
</dbReference>